<reference evidence="1" key="1">
    <citation type="submission" date="2013-11" db="EMBL/GenBank/DDBJ databases">
        <title>The Genome Sequence of Phytophthora parasitica CHvinca01.</title>
        <authorList>
            <consortium name="The Broad Institute Genomics Platform"/>
            <person name="Russ C."/>
            <person name="Tyler B."/>
            <person name="Panabieres F."/>
            <person name="Shan W."/>
            <person name="Tripathy S."/>
            <person name="Grunwald N."/>
            <person name="Machado M."/>
            <person name="Johnson C.S."/>
            <person name="Arredondo F."/>
            <person name="Hong C."/>
            <person name="Coffey M."/>
            <person name="Young S.K."/>
            <person name="Zeng Q."/>
            <person name="Gargeya S."/>
            <person name="Fitzgerald M."/>
            <person name="Abouelleil A."/>
            <person name="Alvarado L."/>
            <person name="Chapman S.B."/>
            <person name="Gainer-Dewar J."/>
            <person name="Goldberg J."/>
            <person name="Griggs A."/>
            <person name="Gujja S."/>
            <person name="Hansen M."/>
            <person name="Howarth C."/>
            <person name="Imamovic A."/>
            <person name="Ireland A."/>
            <person name="Larimer J."/>
            <person name="McCowan C."/>
            <person name="Murphy C."/>
            <person name="Pearson M."/>
            <person name="Poon T.W."/>
            <person name="Priest M."/>
            <person name="Roberts A."/>
            <person name="Saif S."/>
            <person name="Shea T."/>
            <person name="Sykes S."/>
            <person name="Wortman J."/>
            <person name="Nusbaum C."/>
            <person name="Birren B."/>
        </authorList>
    </citation>
    <scope>NUCLEOTIDE SEQUENCE [LARGE SCALE GENOMIC DNA]</scope>
    <source>
        <strain evidence="1">CHvinca01</strain>
    </source>
</reference>
<evidence type="ECO:0000313" key="1">
    <source>
        <dbReference type="EMBL" id="ETM00995.1"/>
    </source>
</evidence>
<dbReference type="OrthoDB" id="123790at2759"/>
<dbReference type="EMBL" id="KI677839">
    <property type="protein sequence ID" value="ETM00995.1"/>
    <property type="molecule type" value="Genomic_DNA"/>
</dbReference>
<proteinExistence type="predicted"/>
<dbReference type="SUPFAM" id="SSF54001">
    <property type="entry name" value="Cysteine proteinases"/>
    <property type="match status" value="1"/>
</dbReference>
<protein>
    <recommendedName>
        <fullName evidence="2">Ubiquitin-like protease family profile domain-containing protein</fullName>
    </recommendedName>
</protein>
<gene>
    <name evidence="1" type="ORF">L917_02360</name>
</gene>
<dbReference type="Proteomes" id="UP000054423">
    <property type="component" value="Unassembled WGS sequence"/>
</dbReference>
<sequence>MADQNTEDFRSTFKLLQTVEKLCRAGDVRKLADALEVIKSQDYEIKRQRPEDSGVDRAKQIGFENLKFSKSVRQTQASRRKKNKAQKVQSLQRIRRRARLFASGKAKTAPSLNDMGAILSQLYCYALERFPLKEKRSTKTCTAAISGIEMRAEGEEGNAVYLARWYDIGYATVGQLKIMVLVTDAKVAMTKVGATLAWIDSVIVNPSGVGSPFNDSPLFPKEMFKDNVENMALNSYTSAGEDIEGRLLQFRGNEWLNSTCITMNVGFIVPDWYGYQDVTARKKTAATNGAFHSSNQRQIGIVNSCGNHWIAFYLDRTSSPVTCTLFDPQQSKLRYNEIEGAVLSDIVPQLAGKPVVKFERWEKCKQEDGHSCGVWSLFFL</sequence>
<organism evidence="1">
    <name type="scientific">Phytophthora nicotianae</name>
    <name type="common">Potato buckeye rot agent</name>
    <name type="synonym">Phytophthora parasitica</name>
    <dbReference type="NCBI Taxonomy" id="4792"/>
    <lineage>
        <taxon>Eukaryota</taxon>
        <taxon>Sar</taxon>
        <taxon>Stramenopiles</taxon>
        <taxon>Oomycota</taxon>
        <taxon>Peronosporomycetes</taxon>
        <taxon>Peronosporales</taxon>
        <taxon>Peronosporaceae</taxon>
        <taxon>Phytophthora</taxon>
    </lineage>
</organism>
<dbReference type="VEuPathDB" id="FungiDB:PPTG_22097"/>
<evidence type="ECO:0008006" key="2">
    <source>
        <dbReference type="Google" id="ProtNLM"/>
    </source>
</evidence>
<dbReference type="InterPro" id="IPR038765">
    <property type="entry name" value="Papain-like_cys_pep_sf"/>
</dbReference>
<name>W2LWE5_PHYNI</name>
<accession>W2LWE5</accession>
<dbReference type="AlphaFoldDB" id="W2LWE5"/>